<gene>
    <name evidence="3" type="ORF">EB796_020287</name>
</gene>
<dbReference type="GO" id="GO:0005654">
    <property type="term" value="C:nucleoplasm"/>
    <property type="evidence" value="ECO:0007669"/>
    <property type="project" value="TreeGrafter"/>
</dbReference>
<feature type="compositionally biased region" description="Acidic residues" evidence="1">
    <location>
        <begin position="230"/>
        <end position="241"/>
    </location>
</feature>
<feature type="compositionally biased region" description="Basic and acidic residues" evidence="1">
    <location>
        <begin position="313"/>
        <end position="325"/>
    </location>
</feature>
<feature type="compositionally biased region" description="Acidic residues" evidence="1">
    <location>
        <begin position="208"/>
        <end position="217"/>
    </location>
</feature>
<feature type="domain" description="YTH" evidence="2">
    <location>
        <begin position="378"/>
        <end position="515"/>
    </location>
</feature>
<dbReference type="GO" id="GO:0000381">
    <property type="term" value="P:regulation of alternative mRNA splicing, via spliceosome"/>
    <property type="evidence" value="ECO:0007669"/>
    <property type="project" value="TreeGrafter"/>
</dbReference>
<reference evidence="3" key="1">
    <citation type="submission" date="2020-06" db="EMBL/GenBank/DDBJ databases">
        <title>Draft genome of Bugula neritina, a colonial animal packing powerful symbionts and potential medicines.</title>
        <authorList>
            <person name="Rayko M."/>
        </authorList>
    </citation>
    <scope>NUCLEOTIDE SEQUENCE [LARGE SCALE GENOMIC DNA]</scope>
    <source>
        <strain evidence="3">Kwan_BN1</strain>
    </source>
</reference>
<proteinExistence type="predicted"/>
<dbReference type="GO" id="GO:0003729">
    <property type="term" value="F:mRNA binding"/>
    <property type="evidence" value="ECO:0007669"/>
    <property type="project" value="TreeGrafter"/>
</dbReference>
<dbReference type="Gene3D" id="3.10.590.10">
    <property type="entry name" value="ph1033 like domains"/>
    <property type="match status" value="1"/>
</dbReference>
<feature type="compositionally biased region" description="Polar residues" evidence="1">
    <location>
        <begin position="84"/>
        <end position="112"/>
    </location>
</feature>
<dbReference type="PANTHER" id="PTHR12357:SF3">
    <property type="entry name" value="YTH DOMAIN-CONTAINING PROTEIN 1"/>
    <property type="match status" value="1"/>
</dbReference>
<dbReference type="InterPro" id="IPR007275">
    <property type="entry name" value="YTH_domain"/>
</dbReference>
<feature type="compositionally biased region" description="Basic and acidic residues" evidence="1">
    <location>
        <begin position="113"/>
        <end position="127"/>
    </location>
</feature>
<name>A0A7J7J5W6_BUGNE</name>
<dbReference type="InterPro" id="IPR045168">
    <property type="entry name" value="YTH_prot"/>
</dbReference>
<dbReference type="PANTHER" id="PTHR12357">
    <property type="entry name" value="YTH YT521-B HOMOLOGY DOMAIN-CONTAINING"/>
    <property type="match status" value="1"/>
</dbReference>
<accession>A0A7J7J5W6</accession>
<feature type="compositionally biased region" description="Acidic residues" evidence="1">
    <location>
        <begin position="254"/>
        <end position="266"/>
    </location>
</feature>
<dbReference type="Proteomes" id="UP000593567">
    <property type="component" value="Unassembled WGS sequence"/>
</dbReference>
<comment type="caution">
    <text evidence="3">The sequence shown here is derived from an EMBL/GenBank/DDBJ whole genome shotgun (WGS) entry which is preliminary data.</text>
</comment>
<dbReference type="CDD" id="cd21134">
    <property type="entry name" value="YTH"/>
    <property type="match status" value="1"/>
</dbReference>
<sequence length="559" mass="62259">MNWFQLKSALVTVGINIVYLMGKDGDVPLEEGQNAEKETIRTVTKRTGSVRKTSAAKKVKPSPTSNAKSKTPKRSTAKVDTPKQLDSSGNQLERVELSNSMEKVSENGTPVRTEAKTSSKMSLEEKRKALQAERLRKEQEMKELLAQEEALLKATEEEEEMNVDDIEAMETSAELPEDILNQDSSEIQYDTRSEAGGSHEGDQSRQDEDFESMDEMAADSSDVNPLGDSLVDDVEETEDCALDTKEEGGLAGLEGDEDEEFTDFGEEEKAKAISPVTWDVDVHANQDDDNISVDSPLNSGDESEVNEEEDAKEPEKSDSPEKVEETPSATSEQAKSARQSAHSRLSLDVINERAEQRKGADEAELLRPRVHKYLYREAKYFMVKSSNHENVRLAKAKGVWSTPPQNEIRFNKAVEENTTVILVFSVKESGAFQGFARINGPSQKDGPKIAWVLPPGISAKALSGVFKLDWISRTDLEFPKAAHLRNPWNQNKPVKIARDGQEIETYVGEALCKLFTLDGSSDYERVISRVKRKREALQAKGPIPHSRPPYRLDIIENEA</sequence>
<feature type="compositionally biased region" description="Basic and acidic residues" evidence="1">
    <location>
        <begin position="189"/>
        <end position="207"/>
    </location>
</feature>
<feature type="region of interest" description="Disordered" evidence="1">
    <location>
        <begin position="27"/>
        <end position="127"/>
    </location>
</feature>
<feature type="compositionally biased region" description="Acidic residues" evidence="1">
    <location>
        <begin position="301"/>
        <end position="312"/>
    </location>
</feature>
<dbReference type="Pfam" id="PF04146">
    <property type="entry name" value="YTH"/>
    <property type="match status" value="1"/>
</dbReference>
<keyword evidence="4" id="KW-1185">Reference proteome</keyword>
<evidence type="ECO:0000313" key="4">
    <source>
        <dbReference type="Proteomes" id="UP000593567"/>
    </source>
</evidence>
<evidence type="ECO:0000256" key="1">
    <source>
        <dbReference type="SAM" id="MobiDB-lite"/>
    </source>
</evidence>
<protein>
    <submittedName>
        <fullName evidence="3">YTHDC1</fullName>
    </submittedName>
</protein>
<dbReference type="GO" id="GO:1990247">
    <property type="term" value="F:N6-methyladenosine-containing RNA reader activity"/>
    <property type="evidence" value="ECO:0007669"/>
    <property type="project" value="TreeGrafter"/>
</dbReference>
<feature type="region of interest" description="Disordered" evidence="1">
    <location>
        <begin position="169"/>
        <end position="348"/>
    </location>
</feature>
<feature type="compositionally biased region" description="Polar residues" evidence="1">
    <location>
        <begin position="41"/>
        <end position="52"/>
    </location>
</feature>
<feature type="compositionally biased region" description="Polar residues" evidence="1">
    <location>
        <begin position="327"/>
        <end position="343"/>
    </location>
</feature>
<organism evidence="3 4">
    <name type="scientific">Bugula neritina</name>
    <name type="common">Brown bryozoan</name>
    <name type="synonym">Sertularia neritina</name>
    <dbReference type="NCBI Taxonomy" id="10212"/>
    <lineage>
        <taxon>Eukaryota</taxon>
        <taxon>Metazoa</taxon>
        <taxon>Spiralia</taxon>
        <taxon>Lophotrochozoa</taxon>
        <taxon>Bryozoa</taxon>
        <taxon>Gymnolaemata</taxon>
        <taxon>Cheilostomatida</taxon>
        <taxon>Flustrina</taxon>
        <taxon>Buguloidea</taxon>
        <taxon>Bugulidae</taxon>
        <taxon>Bugula</taxon>
    </lineage>
</organism>
<dbReference type="PROSITE" id="PS50882">
    <property type="entry name" value="YTH"/>
    <property type="match status" value="1"/>
</dbReference>
<dbReference type="EMBL" id="VXIV02003046">
    <property type="protein sequence ID" value="KAF6021405.1"/>
    <property type="molecule type" value="Genomic_DNA"/>
</dbReference>
<dbReference type="OrthoDB" id="5842105at2759"/>
<evidence type="ECO:0000259" key="2">
    <source>
        <dbReference type="PROSITE" id="PS50882"/>
    </source>
</evidence>
<evidence type="ECO:0000313" key="3">
    <source>
        <dbReference type="EMBL" id="KAF6021405.1"/>
    </source>
</evidence>
<dbReference type="GO" id="GO:0000398">
    <property type="term" value="P:mRNA splicing, via spliceosome"/>
    <property type="evidence" value="ECO:0007669"/>
    <property type="project" value="TreeGrafter"/>
</dbReference>
<dbReference type="AlphaFoldDB" id="A0A7J7J5W6"/>